<proteinExistence type="predicted"/>
<reference evidence="3 4" key="1">
    <citation type="journal article" date="2013" name="Curr. Biol.">
        <title>The Genome of the Foraminiferan Reticulomyxa filosa.</title>
        <authorList>
            <person name="Glockner G."/>
            <person name="Hulsmann N."/>
            <person name="Schleicher M."/>
            <person name="Noegel A.A."/>
            <person name="Eichinger L."/>
            <person name="Gallinger C."/>
            <person name="Pawlowski J."/>
            <person name="Sierra R."/>
            <person name="Euteneuer U."/>
            <person name="Pillet L."/>
            <person name="Moustafa A."/>
            <person name="Platzer M."/>
            <person name="Groth M."/>
            <person name="Szafranski K."/>
            <person name="Schliwa M."/>
        </authorList>
    </citation>
    <scope>NUCLEOTIDE SEQUENCE [LARGE SCALE GENOMIC DNA]</scope>
</reference>
<accession>X6P3V4</accession>
<evidence type="ECO:0000313" key="3">
    <source>
        <dbReference type="EMBL" id="ETO32774.1"/>
    </source>
</evidence>
<evidence type="ECO:0000256" key="1">
    <source>
        <dbReference type="SAM" id="Coils"/>
    </source>
</evidence>
<organism evidence="3 4">
    <name type="scientific">Reticulomyxa filosa</name>
    <dbReference type="NCBI Taxonomy" id="46433"/>
    <lineage>
        <taxon>Eukaryota</taxon>
        <taxon>Sar</taxon>
        <taxon>Rhizaria</taxon>
        <taxon>Retaria</taxon>
        <taxon>Foraminifera</taxon>
        <taxon>Monothalamids</taxon>
        <taxon>Reticulomyxidae</taxon>
        <taxon>Reticulomyxa</taxon>
    </lineage>
</organism>
<dbReference type="Proteomes" id="UP000023152">
    <property type="component" value="Unassembled WGS sequence"/>
</dbReference>
<feature type="coiled-coil region" evidence="1">
    <location>
        <begin position="105"/>
        <end position="135"/>
    </location>
</feature>
<keyword evidence="4" id="KW-1185">Reference proteome</keyword>
<keyword evidence="2" id="KW-0812">Transmembrane</keyword>
<keyword evidence="2" id="KW-1133">Transmembrane helix</keyword>
<keyword evidence="2" id="KW-0472">Membrane</keyword>
<dbReference type="EMBL" id="ASPP01003941">
    <property type="protein sequence ID" value="ETO32774.1"/>
    <property type="molecule type" value="Genomic_DNA"/>
</dbReference>
<evidence type="ECO:0000256" key="2">
    <source>
        <dbReference type="SAM" id="Phobius"/>
    </source>
</evidence>
<keyword evidence="1" id="KW-0175">Coiled coil</keyword>
<name>X6P3V4_RETFI</name>
<feature type="transmembrane region" description="Helical" evidence="2">
    <location>
        <begin position="222"/>
        <end position="243"/>
    </location>
</feature>
<evidence type="ECO:0000313" key="4">
    <source>
        <dbReference type="Proteomes" id="UP000023152"/>
    </source>
</evidence>
<comment type="caution">
    <text evidence="3">The sequence shown here is derived from an EMBL/GenBank/DDBJ whole genome shotgun (WGS) entry which is preliminary data.</text>
</comment>
<gene>
    <name evidence="3" type="ORF">RFI_04340</name>
</gene>
<protein>
    <submittedName>
        <fullName evidence="3">Uncharacterized protein</fullName>
    </submittedName>
</protein>
<sequence length="480" mass="55135">MLEMSNDMLCGQSAISHRNLKKYQSKINRDLSVIQQIIKHARVDCLMEHVLHLATHDLNLYAQSYAPCLQAHGLNKKSKIALSTSKRSQGIPSIASGQQNDTANDNEIINEVDNTNENENEIENENDNNNNNNNEETKHEFVSMYRESESIFIRIPGGFETNAFVVIYFKSEMLCECILVLSNDCGEIMFTQNLSHPQKGISVKQGILSLKNSALILLINDILAFLPVHFFNPLFFIMLPFIFKLMLEKSIPFCLSNVPGPLPLQWNEDLVTKTKTFKVEASFPMPGSGGDLLLLSPMCFEIEFQLHCHDNEEVQAETKRTHRYVYVPSYQWSCYVRQEEFFSVEYWDLILQHVSCPHGQIFRAVEPSSSSSSSSPSSSVELRFVHNNSMKFGHLTRMFGYCYRICAVYNIVQDFLKFSTAKNDLMVLPVCCHKLYMPYTFYQIKQVFITLETVILQIRFAILGMTFSSCSNKKYIYVFF</sequence>
<dbReference type="AlphaFoldDB" id="X6P3V4"/>